<accession>A0A1I6ATA8</accession>
<proteinExistence type="predicted"/>
<sequence length="171" mass="19718">MYDPTIFENLKVAFENHVYDLDNIERKIDIKNRVDLMDLSVIARAFKIEFTLADQQDITAEIILDASLEDLAGEILEIGNKNLGCTLELKFIKNIQNPDLQCEEIEQAINNIWEDDISLTQTLSFVFGTELSSYKNTIEVKFDQKINEDQISDISVFLDHVLETLEILFKI</sequence>
<dbReference type="Proteomes" id="UP000198734">
    <property type="component" value="Unassembled WGS sequence"/>
</dbReference>
<name>A0A1I6ATA8_9BACI</name>
<keyword evidence="2" id="KW-1185">Reference proteome</keyword>
<gene>
    <name evidence="1" type="ORF">SAMN05421670_3580</name>
</gene>
<evidence type="ECO:0000313" key="1">
    <source>
        <dbReference type="EMBL" id="SFQ71886.1"/>
    </source>
</evidence>
<dbReference type="EMBL" id="FOXU01000009">
    <property type="protein sequence ID" value="SFQ71886.1"/>
    <property type="molecule type" value="Genomic_DNA"/>
</dbReference>
<protein>
    <submittedName>
        <fullName evidence="1">Uncharacterized protein</fullName>
    </submittedName>
</protein>
<evidence type="ECO:0000313" key="2">
    <source>
        <dbReference type="Proteomes" id="UP000198734"/>
    </source>
</evidence>
<organism evidence="1 2">
    <name type="scientific">Psychrobacillus psychrotolerans</name>
    <dbReference type="NCBI Taxonomy" id="126156"/>
    <lineage>
        <taxon>Bacteria</taxon>
        <taxon>Bacillati</taxon>
        <taxon>Bacillota</taxon>
        <taxon>Bacilli</taxon>
        <taxon>Bacillales</taxon>
        <taxon>Bacillaceae</taxon>
        <taxon>Psychrobacillus</taxon>
    </lineage>
</organism>
<dbReference type="OrthoDB" id="2964978at2"/>
<dbReference type="AlphaFoldDB" id="A0A1I6ATA8"/>
<reference evidence="2" key="1">
    <citation type="submission" date="2016-10" db="EMBL/GenBank/DDBJ databases">
        <authorList>
            <person name="Varghese N."/>
            <person name="Submissions S."/>
        </authorList>
    </citation>
    <scope>NUCLEOTIDE SEQUENCE [LARGE SCALE GENOMIC DNA]</scope>
    <source>
        <strain evidence="2">DSM 11706</strain>
    </source>
</reference>
<dbReference type="RefSeq" id="WP_093538225.1">
    <property type="nucleotide sequence ID" value="NZ_FOXU01000009.1"/>
</dbReference>
<dbReference type="STRING" id="126156.SAMN05421670_3580"/>